<reference evidence="1 2" key="1">
    <citation type="submission" date="2020-11" db="EMBL/GenBank/DDBJ databases">
        <title>Corynebacterium sp. ZJ-599.</title>
        <authorList>
            <person name="Zhou J."/>
        </authorList>
    </citation>
    <scope>NUCLEOTIDE SEQUENCE [LARGE SCALE GENOMIC DNA]</scope>
    <source>
        <strain evidence="1 2">ZJ-599</strain>
    </source>
</reference>
<protein>
    <submittedName>
        <fullName evidence="1">Uncharacterized protein</fullName>
    </submittedName>
</protein>
<dbReference type="RefSeq" id="WP_165006411.1">
    <property type="nucleotide sequence ID" value="NZ_CP064954.1"/>
</dbReference>
<keyword evidence="2" id="KW-1185">Reference proteome</keyword>
<accession>A0A7T0KCJ8</accession>
<evidence type="ECO:0000313" key="1">
    <source>
        <dbReference type="EMBL" id="QPK78290.1"/>
    </source>
</evidence>
<dbReference type="KEGG" id="cliz:G7Y31_06785"/>
<sequence length="48" mass="5186">MSKIPQVLVPYVLGVMEQAAKVDVYLPPVTVLAVARIVYRLDTGEGGE</sequence>
<name>A0A7T0KCJ8_9CORY</name>
<organism evidence="1 2">
    <name type="scientific">Corynebacterium lizhenjunii</name>
    <dbReference type="NCBI Taxonomy" id="2709394"/>
    <lineage>
        <taxon>Bacteria</taxon>
        <taxon>Bacillati</taxon>
        <taxon>Actinomycetota</taxon>
        <taxon>Actinomycetes</taxon>
        <taxon>Mycobacteriales</taxon>
        <taxon>Corynebacteriaceae</taxon>
        <taxon>Corynebacterium</taxon>
    </lineage>
</organism>
<evidence type="ECO:0000313" key="2">
    <source>
        <dbReference type="Proteomes" id="UP000594681"/>
    </source>
</evidence>
<gene>
    <name evidence="1" type="ORF">G7Y31_06785</name>
</gene>
<proteinExistence type="predicted"/>
<dbReference type="AlphaFoldDB" id="A0A7T0KCJ8"/>
<dbReference type="Proteomes" id="UP000594681">
    <property type="component" value="Chromosome"/>
</dbReference>
<dbReference type="EMBL" id="CP064954">
    <property type="protein sequence ID" value="QPK78290.1"/>
    <property type="molecule type" value="Genomic_DNA"/>
</dbReference>